<evidence type="ECO:0000313" key="3">
    <source>
        <dbReference type="Proteomes" id="UP000821598"/>
    </source>
</evidence>
<dbReference type="Pfam" id="PF13304">
    <property type="entry name" value="AAA_21"/>
    <property type="match status" value="1"/>
</dbReference>
<sequence>MRLFSSIPPTPSGPTVVLDKDNWNDWYTWYTLFNVRVIDKNGKSIHLGGVKIGRKGMNKGEASTEIPNDVSELDDAYFSLGQDENYYETIISLGDDFREAYLRAMRDCAFSLETFEDNMSEPVMHESLLRYVDASRVRQRFHRLATGRVILTAYSFDYQFPVDHKALTPPPVLSFAVTPESLPATNIHVLIGRNGVGKSRCFDLLARAFLGMPNEDPTKGVGAIVNTAKTGIFGPVQEDPGFAGLVAVSFSAFDSKGPLTGVNSVAMEEGTAKRYAYIGLVTHAQRDKGDPGAEKSSIARIKGPPELSQEFAKSVLACREGVRLQRWKKALETLESDPLFAEADVSSLADEDELEIEQRAKKLYELLSSGHAIVLLTITRLVELVEEQSLVLIDEPESHLHPPLLSAFVRTLSDLLISRNGVAIIATHSPVVLQEVPRSCAWKLSRAGHEASAERPEIETFGENVSVLTREIFGLEVTQTGFHRLIAEKAQTRSYESIVSEFGGQLGAEGRALARALSLLPPTDPSSGDGGD</sequence>
<accession>A0ABX2NXP9</accession>
<dbReference type="InterPro" id="IPR027417">
    <property type="entry name" value="P-loop_NTPase"/>
</dbReference>
<dbReference type="SUPFAM" id="SSF52540">
    <property type="entry name" value="P-loop containing nucleoside triphosphate hydrolases"/>
    <property type="match status" value="1"/>
</dbReference>
<evidence type="ECO:0000259" key="1">
    <source>
        <dbReference type="Pfam" id="PF13304"/>
    </source>
</evidence>
<proteinExistence type="predicted"/>
<organism evidence="2 3">
    <name type="scientific">Paraburkholderia youngii</name>
    <dbReference type="NCBI Taxonomy" id="2782701"/>
    <lineage>
        <taxon>Bacteria</taxon>
        <taxon>Pseudomonadati</taxon>
        <taxon>Pseudomonadota</taxon>
        <taxon>Betaproteobacteria</taxon>
        <taxon>Burkholderiales</taxon>
        <taxon>Burkholderiaceae</taxon>
        <taxon>Paraburkholderia</taxon>
    </lineage>
</organism>
<dbReference type="InterPro" id="IPR003959">
    <property type="entry name" value="ATPase_AAA_core"/>
</dbReference>
<dbReference type="RefSeq" id="WP_176369706.1">
    <property type="nucleotide sequence ID" value="NZ_VOMC01000075.1"/>
</dbReference>
<comment type="caution">
    <text evidence="2">The sequence shown here is derived from an EMBL/GenBank/DDBJ whole genome shotgun (WGS) entry which is preliminary data.</text>
</comment>
<name>A0ABX2NXP9_9BURK</name>
<feature type="domain" description="ATPase AAA-type core" evidence="1">
    <location>
        <begin position="363"/>
        <end position="433"/>
    </location>
</feature>
<dbReference type="PANTHER" id="PTHR43581">
    <property type="entry name" value="ATP/GTP PHOSPHATASE"/>
    <property type="match status" value="1"/>
</dbReference>
<dbReference type="PANTHER" id="PTHR43581:SF2">
    <property type="entry name" value="EXCINUCLEASE ATPASE SUBUNIT"/>
    <property type="match status" value="1"/>
</dbReference>
<dbReference type="EMBL" id="VOMC01000075">
    <property type="protein sequence ID" value="NVI09306.1"/>
    <property type="molecule type" value="Genomic_DNA"/>
</dbReference>
<dbReference type="Proteomes" id="UP000821598">
    <property type="component" value="Unassembled WGS sequence"/>
</dbReference>
<evidence type="ECO:0000313" key="2">
    <source>
        <dbReference type="EMBL" id="NVI09306.1"/>
    </source>
</evidence>
<protein>
    <submittedName>
        <fullName evidence="2">AAA family ATPase</fullName>
    </submittedName>
</protein>
<reference evidence="2 3" key="1">
    <citation type="submission" date="2019-08" db="EMBL/GenBank/DDBJ databases">
        <title>Paraburkholderia simonii sp. nov. and P. youngii sp. nov. Brazilian and Mexican Mimosa-associated rhizobia.</title>
        <authorList>
            <person name="Mavima L."/>
            <person name="Beukes C.W."/>
            <person name="Palmer M."/>
            <person name="De Meyer S.E."/>
            <person name="James E.K."/>
            <person name="Maluk M."/>
            <person name="Avontuur J.R."/>
            <person name="Chan W.Y."/>
            <person name="Venter S.N."/>
            <person name="Steenkamp E.T."/>
        </authorList>
    </citation>
    <scope>NUCLEOTIDE SEQUENCE [LARGE SCALE GENOMIC DNA]</scope>
    <source>
        <strain evidence="2 3">JPY454</strain>
    </source>
</reference>
<gene>
    <name evidence="2" type="ORF">FSB64_37690</name>
</gene>
<keyword evidence="3" id="KW-1185">Reference proteome</keyword>
<dbReference type="InterPro" id="IPR051396">
    <property type="entry name" value="Bact_Antivir_Def_Nuclease"/>
</dbReference>
<dbReference type="Gene3D" id="3.40.50.300">
    <property type="entry name" value="P-loop containing nucleotide triphosphate hydrolases"/>
    <property type="match status" value="1"/>
</dbReference>